<dbReference type="PRINTS" id="PR00153">
    <property type="entry name" value="CSAPPISMRASE"/>
</dbReference>
<feature type="domain" description="PPIase cyclophilin-type" evidence="6">
    <location>
        <begin position="11"/>
        <end position="168"/>
    </location>
</feature>
<evidence type="ECO:0000256" key="4">
    <source>
        <dbReference type="ARBA" id="ARBA00023235"/>
    </source>
</evidence>
<sequence length="170" mass="18750">MSNSNPLVQMETSLGEIILELDVEKAPLSVENFIAYARAGHYDGTIFHRVIKGFMIQGGGLTPEMQEKPTREPIKNEARNKLKNKTGTIAMARTEEVDSATAQFFINTEDNKFLNNTGTSPADFGYAVFGQVVDGMNVVYTIEQRATTSRDGYDDVPVEPVVITKVTVLD</sequence>
<dbReference type="InterPro" id="IPR029000">
    <property type="entry name" value="Cyclophilin-like_dom_sf"/>
</dbReference>
<reference evidence="7" key="1">
    <citation type="journal article" date="2022" name="Environ. Microbiol.">
        <title>Geoalkalibacter halelectricus SAP #1 sp. nov. possessing extracellular electron transfer and mineral#reducing capabilities from a haloalkaline environment.</title>
        <authorList>
            <person name="Yadav S."/>
            <person name="Singh R."/>
            <person name="Sundharam S.S."/>
            <person name="Chaudhary S."/>
            <person name="Krishnamurthi S."/>
            <person name="Patil S.A."/>
        </authorList>
    </citation>
    <scope>NUCLEOTIDE SEQUENCE</scope>
    <source>
        <strain evidence="7">SAP-1</strain>
    </source>
</reference>
<evidence type="ECO:0000313" key="7">
    <source>
        <dbReference type="EMBL" id="UWZ79120.1"/>
    </source>
</evidence>
<dbReference type="InterPro" id="IPR020892">
    <property type="entry name" value="Cyclophilin-type_PPIase_CS"/>
</dbReference>
<dbReference type="PANTHER" id="PTHR43246">
    <property type="entry name" value="PEPTIDYL-PROLYL CIS-TRANS ISOMERASE CYP38, CHLOROPLASTIC"/>
    <property type="match status" value="1"/>
</dbReference>
<evidence type="ECO:0000256" key="2">
    <source>
        <dbReference type="ARBA" id="ARBA00007365"/>
    </source>
</evidence>
<comment type="similarity">
    <text evidence="2 5">Belongs to the cyclophilin-type PPIase family.</text>
</comment>
<dbReference type="InterPro" id="IPR002130">
    <property type="entry name" value="Cyclophilin-type_PPIase_dom"/>
</dbReference>
<keyword evidence="4 5" id="KW-0413">Isomerase</keyword>
<dbReference type="PIRSF" id="PIRSF001467">
    <property type="entry name" value="Peptidylpro_ismrse"/>
    <property type="match status" value="1"/>
</dbReference>
<comment type="function">
    <text evidence="1 5">PPIases accelerate the folding of proteins. It catalyzes the cis-trans isomerization of proline imidic peptide bonds in oligopeptides.</text>
</comment>
<dbReference type="PROSITE" id="PS00170">
    <property type="entry name" value="CSA_PPIASE_1"/>
    <property type="match status" value="1"/>
</dbReference>
<keyword evidence="3 5" id="KW-0697">Rotamase</keyword>
<evidence type="ECO:0000256" key="3">
    <source>
        <dbReference type="ARBA" id="ARBA00023110"/>
    </source>
</evidence>
<name>A0ABY5ZMT2_9BACT</name>
<evidence type="ECO:0000313" key="8">
    <source>
        <dbReference type="Proteomes" id="UP001060414"/>
    </source>
</evidence>
<dbReference type="InterPro" id="IPR024936">
    <property type="entry name" value="Cyclophilin-type_PPIase"/>
</dbReference>
<dbReference type="GO" id="GO:0016853">
    <property type="term" value="F:isomerase activity"/>
    <property type="evidence" value="ECO:0007669"/>
    <property type="project" value="UniProtKB-KW"/>
</dbReference>
<gene>
    <name evidence="7" type="ORF">L9S41_15760</name>
</gene>
<proteinExistence type="inferred from homology"/>
<protein>
    <recommendedName>
        <fullName evidence="5">Peptidyl-prolyl cis-trans isomerase</fullName>
        <shortName evidence="5">PPIase</shortName>
        <ecNumber evidence="5">5.2.1.8</ecNumber>
    </recommendedName>
</protein>
<evidence type="ECO:0000259" key="6">
    <source>
        <dbReference type="PROSITE" id="PS50072"/>
    </source>
</evidence>
<keyword evidence="8" id="KW-1185">Reference proteome</keyword>
<comment type="catalytic activity">
    <reaction evidence="5">
        <text>[protein]-peptidylproline (omega=180) = [protein]-peptidylproline (omega=0)</text>
        <dbReference type="Rhea" id="RHEA:16237"/>
        <dbReference type="Rhea" id="RHEA-COMP:10747"/>
        <dbReference type="Rhea" id="RHEA-COMP:10748"/>
        <dbReference type="ChEBI" id="CHEBI:83833"/>
        <dbReference type="ChEBI" id="CHEBI:83834"/>
        <dbReference type="EC" id="5.2.1.8"/>
    </reaction>
</comment>
<dbReference type="RefSeq" id="WP_260747477.1">
    <property type="nucleotide sequence ID" value="NZ_CP092109.1"/>
</dbReference>
<dbReference type="Proteomes" id="UP001060414">
    <property type="component" value="Chromosome"/>
</dbReference>
<dbReference type="InterPro" id="IPR044665">
    <property type="entry name" value="E_coli_cyclophilin_A-like"/>
</dbReference>
<accession>A0ABY5ZMT2</accession>
<evidence type="ECO:0000256" key="5">
    <source>
        <dbReference type="RuleBase" id="RU363019"/>
    </source>
</evidence>
<dbReference type="SUPFAM" id="SSF50891">
    <property type="entry name" value="Cyclophilin-like"/>
    <property type="match status" value="1"/>
</dbReference>
<organism evidence="7 8">
    <name type="scientific">Geoalkalibacter halelectricus</name>
    <dbReference type="NCBI Taxonomy" id="2847045"/>
    <lineage>
        <taxon>Bacteria</taxon>
        <taxon>Pseudomonadati</taxon>
        <taxon>Thermodesulfobacteriota</taxon>
        <taxon>Desulfuromonadia</taxon>
        <taxon>Desulfuromonadales</taxon>
        <taxon>Geoalkalibacteraceae</taxon>
        <taxon>Geoalkalibacter</taxon>
    </lineage>
</organism>
<dbReference type="EC" id="5.2.1.8" evidence="5"/>
<dbReference type="CDD" id="cd01920">
    <property type="entry name" value="cyclophilin_EcCYP_like"/>
    <property type="match status" value="1"/>
</dbReference>
<evidence type="ECO:0000256" key="1">
    <source>
        <dbReference type="ARBA" id="ARBA00002388"/>
    </source>
</evidence>
<dbReference type="PROSITE" id="PS50072">
    <property type="entry name" value="CSA_PPIASE_2"/>
    <property type="match status" value="1"/>
</dbReference>
<dbReference type="Pfam" id="PF00160">
    <property type="entry name" value="Pro_isomerase"/>
    <property type="match status" value="1"/>
</dbReference>
<dbReference type="Gene3D" id="2.40.100.10">
    <property type="entry name" value="Cyclophilin-like"/>
    <property type="match status" value="1"/>
</dbReference>
<dbReference type="EMBL" id="CP092109">
    <property type="protein sequence ID" value="UWZ79120.1"/>
    <property type="molecule type" value="Genomic_DNA"/>
</dbReference>